<gene>
    <name evidence="1" type="ORF">J2Z37_002237</name>
</gene>
<evidence type="ECO:0000313" key="1">
    <source>
        <dbReference type="EMBL" id="MBP1932236.1"/>
    </source>
</evidence>
<sequence>MFLKWVMKINVGEVTLVIELHWGYEDQCWRSDVGH</sequence>
<reference evidence="1 2" key="1">
    <citation type="submission" date="2021-03" db="EMBL/GenBank/DDBJ databases">
        <title>Genomic Encyclopedia of Type Strains, Phase IV (KMG-IV): sequencing the most valuable type-strain genomes for metagenomic binning, comparative biology and taxonomic classification.</title>
        <authorList>
            <person name="Goeker M."/>
        </authorList>
    </citation>
    <scope>NUCLEOTIDE SEQUENCE [LARGE SCALE GENOMIC DNA]</scope>
    <source>
        <strain evidence="1 2">DSM 24738</strain>
    </source>
</reference>
<accession>A0ABS4GPT6</accession>
<evidence type="ECO:0000313" key="2">
    <source>
        <dbReference type="Proteomes" id="UP001519343"/>
    </source>
</evidence>
<protein>
    <submittedName>
        <fullName evidence="1">Uncharacterized protein</fullName>
    </submittedName>
</protein>
<name>A0ABS4GPT6_9BACL</name>
<comment type="caution">
    <text evidence="1">The sequence shown here is derived from an EMBL/GenBank/DDBJ whole genome shotgun (WGS) entry which is preliminary data.</text>
</comment>
<organism evidence="1 2">
    <name type="scientific">Ammoniphilus resinae</name>
    <dbReference type="NCBI Taxonomy" id="861532"/>
    <lineage>
        <taxon>Bacteria</taxon>
        <taxon>Bacillati</taxon>
        <taxon>Bacillota</taxon>
        <taxon>Bacilli</taxon>
        <taxon>Bacillales</taxon>
        <taxon>Paenibacillaceae</taxon>
        <taxon>Aneurinibacillus group</taxon>
        <taxon>Ammoniphilus</taxon>
    </lineage>
</organism>
<proteinExistence type="predicted"/>
<dbReference type="Proteomes" id="UP001519343">
    <property type="component" value="Unassembled WGS sequence"/>
</dbReference>
<dbReference type="EMBL" id="JAGGKT010000005">
    <property type="protein sequence ID" value="MBP1932236.1"/>
    <property type="molecule type" value="Genomic_DNA"/>
</dbReference>
<keyword evidence="2" id="KW-1185">Reference proteome</keyword>